<evidence type="ECO:0000313" key="2">
    <source>
        <dbReference type="EMBL" id="EMZ27966.1"/>
    </source>
</evidence>
<keyword evidence="1" id="KW-1133">Transmembrane helix</keyword>
<protein>
    <submittedName>
        <fullName evidence="2">Uncharacterized protein</fullName>
    </submittedName>
</protein>
<keyword evidence="3" id="KW-1185">Reference proteome</keyword>
<dbReference type="EMBL" id="AQFT01000066">
    <property type="protein sequence ID" value="EMZ27966.1"/>
    <property type="molecule type" value="Genomic_DNA"/>
</dbReference>
<dbReference type="PATRIC" id="fig|1235802.3.peg.2238"/>
<accession>N2AIW3</accession>
<organism evidence="2 3">
    <name type="scientific">Eubacterium plexicaudatum ASF492</name>
    <dbReference type="NCBI Taxonomy" id="1235802"/>
    <lineage>
        <taxon>Bacteria</taxon>
        <taxon>Bacillati</taxon>
        <taxon>Bacillota</taxon>
        <taxon>Clostridia</taxon>
        <taxon>Eubacteriales</taxon>
        <taxon>Eubacteriaceae</taxon>
        <taxon>Eubacterium</taxon>
    </lineage>
</organism>
<gene>
    <name evidence="2" type="ORF">C823_02107</name>
</gene>
<name>N2AIW3_9FIRM</name>
<comment type="caution">
    <text evidence="2">The sequence shown here is derived from an EMBL/GenBank/DDBJ whole genome shotgun (WGS) entry which is preliminary data.</text>
</comment>
<keyword evidence="1" id="KW-0472">Membrane</keyword>
<evidence type="ECO:0000313" key="3">
    <source>
        <dbReference type="Proteomes" id="UP000012589"/>
    </source>
</evidence>
<evidence type="ECO:0000256" key="1">
    <source>
        <dbReference type="SAM" id="Phobius"/>
    </source>
</evidence>
<proteinExistence type="predicted"/>
<dbReference type="STRING" id="1235802.C823_02107"/>
<dbReference type="AlphaFoldDB" id="N2AIW3"/>
<reference evidence="2 3" key="1">
    <citation type="journal article" date="2014" name="Genome Announc.">
        <title>Draft genome sequences of the altered schaedler flora, a defined bacterial community from gnotobiotic mice.</title>
        <authorList>
            <person name="Wannemuehler M.J."/>
            <person name="Overstreet A.M."/>
            <person name="Ward D.V."/>
            <person name="Phillips G.J."/>
        </authorList>
    </citation>
    <scope>NUCLEOTIDE SEQUENCE [LARGE SCALE GENOMIC DNA]</scope>
    <source>
        <strain evidence="2 3">ASF492</strain>
    </source>
</reference>
<keyword evidence="1" id="KW-0812">Transmembrane</keyword>
<sequence length="43" mass="4279">MEAIEILNPNIYAEEEATGPRIGIGIACGGICVGGVCGILCAS</sequence>
<dbReference type="HOGENOM" id="CLU_3233760_0_0_9"/>
<feature type="transmembrane region" description="Helical" evidence="1">
    <location>
        <begin position="22"/>
        <end position="42"/>
    </location>
</feature>
<dbReference type="Proteomes" id="UP000012589">
    <property type="component" value="Unassembled WGS sequence"/>
</dbReference>